<dbReference type="GO" id="GO:0005730">
    <property type="term" value="C:nucleolus"/>
    <property type="evidence" value="ECO:0007669"/>
    <property type="project" value="TreeGrafter"/>
</dbReference>
<dbReference type="GO" id="GO:0003676">
    <property type="term" value="F:nucleic acid binding"/>
    <property type="evidence" value="ECO:0007669"/>
    <property type="project" value="InterPro"/>
</dbReference>
<evidence type="ECO:0000256" key="1">
    <source>
        <dbReference type="SAM" id="MobiDB-lite"/>
    </source>
</evidence>
<keyword evidence="4" id="KW-1185">Reference proteome</keyword>
<dbReference type="Proteomes" id="UP000091820">
    <property type="component" value="Unassembled WGS sequence"/>
</dbReference>
<feature type="region of interest" description="Disordered" evidence="1">
    <location>
        <begin position="431"/>
        <end position="450"/>
    </location>
</feature>
<evidence type="ECO:0000313" key="3">
    <source>
        <dbReference type="EnsemblMetazoa" id="GBRI034965-PA"/>
    </source>
</evidence>
<proteinExistence type="predicted"/>
<protein>
    <recommendedName>
        <fullName evidence="2">G-patch domain-containing protein</fullName>
    </recommendedName>
</protein>
<evidence type="ECO:0000313" key="4">
    <source>
        <dbReference type="Proteomes" id="UP000091820"/>
    </source>
</evidence>
<dbReference type="STRING" id="37001.A0A1A9WWF9"/>
<feature type="region of interest" description="Disordered" evidence="1">
    <location>
        <begin position="277"/>
        <end position="298"/>
    </location>
</feature>
<dbReference type="InterPro" id="IPR000467">
    <property type="entry name" value="G_patch_dom"/>
</dbReference>
<dbReference type="PANTHER" id="PTHR23149:SF27">
    <property type="entry name" value="PIN2_TERF1-INTERACTING TELOMERASE INHIBITOR 1"/>
    <property type="match status" value="1"/>
</dbReference>
<dbReference type="VEuPathDB" id="VectorBase:GBRI034965"/>
<dbReference type="Pfam" id="PF01585">
    <property type="entry name" value="G-patch"/>
    <property type="match status" value="1"/>
</dbReference>
<dbReference type="PROSITE" id="PS50174">
    <property type="entry name" value="G_PATCH"/>
    <property type="match status" value="1"/>
</dbReference>
<dbReference type="SMART" id="SM00443">
    <property type="entry name" value="G_patch"/>
    <property type="match status" value="1"/>
</dbReference>
<feature type="domain" description="G-patch" evidence="2">
    <location>
        <begin position="24"/>
        <end position="70"/>
    </location>
</feature>
<organism evidence="3 4">
    <name type="scientific">Glossina brevipalpis</name>
    <dbReference type="NCBI Taxonomy" id="37001"/>
    <lineage>
        <taxon>Eukaryota</taxon>
        <taxon>Metazoa</taxon>
        <taxon>Ecdysozoa</taxon>
        <taxon>Arthropoda</taxon>
        <taxon>Hexapoda</taxon>
        <taxon>Insecta</taxon>
        <taxon>Pterygota</taxon>
        <taxon>Neoptera</taxon>
        <taxon>Endopterygota</taxon>
        <taxon>Diptera</taxon>
        <taxon>Brachycera</taxon>
        <taxon>Muscomorpha</taxon>
        <taxon>Hippoboscoidea</taxon>
        <taxon>Glossinidae</taxon>
        <taxon>Glossina</taxon>
    </lineage>
</organism>
<name>A0A1A9WWF9_9MUSC</name>
<accession>A0A1A9WWF9</accession>
<reference evidence="4" key="1">
    <citation type="submission" date="2014-03" db="EMBL/GenBank/DDBJ databases">
        <authorList>
            <person name="Aksoy S."/>
            <person name="Warren W."/>
            <person name="Wilson R.K."/>
        </authorList>
    </citation>
    <scope>NUCLEOTIDE SEQUENCE [LARGE SCALE GENOMIC DNA]</scope>
    <source>
        <strain evidence="4">IAEA</strain>
    </source>
</reference>
<reference evidence="3" key="2">
    <citation type="submission" date="2020-05" db="UniProtKB">
        <authorList>
            <consortium name="EnsemblMetazoa"/>
        </authorList>
    </citation>
    <scope>IDENTIFICATION</scope>
    <source>
        <strain evidence="3">IAEA</strain>
    </source>
</reference>
<dbReference type="GO" id="GO:0010521">
    <property type="term" value="F:telomerase inhibitor activity"/>
    <property type="evidence" value="ECO:0007669"/>
    <property type="project" value="TreeGrafter"/>
</dbReference>
<dbReference type="AlphaFoldDB" id="A0A1A9WWF9"/>
<dbReference type="PANTHER" id="PTHR23149">
    <property type="entry name" value="G PATCH DOMAIN CONTAINING PROTEIN"/>
    <property type="match status" value="1"/>
</dbReference>
<dbReference type="EnsemblMetazoa" id="GBRI034965-RA">
    <property type="protein sequence ID" value="GBRI034965-PA"/>
    <property type="gene ID" value="GBRI034965"/>
</dbReference>
<sequence>MLAESRQKRQYVLVPRRKPLYEDENRFGTRMLEKMGWSKGKGLGANEDGARDFIRFRYKSDGGGLGFQDRDDQWTQHDHNFDGLLKSLNDEKVAISTGRTSDCEQEFYSKTSTIGFVFQKTKEEKTADISSGTFTEKISGISLEERSKKSKVRVHYKKFTKGKDISQYSEKDLANIFGKTPTPTVEKKDKKSRCSKNALPVNNFFESKTEVLEADSFNALRNQEVIEDYTNKQDICKNKRKKNSECFTKIEGKIKENDKKPVNDNNMEDGAEMFKQIGDKKHISRDGTDSSKSLGREKVIEPVNNSVDIQTDNDNLTEISMAKATAAEVKRVEKALEKKITAGTHGVEENVKRKSRKRKACIENDVLEDTSTSSTEGQYNKMNSKECNYKNANQLSKHNEENGEQCSSSKKTALQSEDKIYHKKVKPENCVSNQHSKDSQNLQAEQPSSLHNLRRKYEKFNLYNISLFCAEKFRNADLQKFPGSSLAQIEGYSLGAGTVLNVQDKKNDEERITNLWKCVLDKYNHLEKPKKTYRGYVKDVIKAKIHKQKTPKFYAELPLIRFCGVDGHPTRKKKCLNELRQNYNQLETITDAETISERVGCQSKSLTTLR</sequence>
<dbReference type="InterPro" id="IPR050656">
    <property type="entry name" value="PINX1"/>
</dbReference>
<evidence type="ECO:0000259" key="2">
    <source>
        <dbReference type="PROSITE" id="PS50174"/>
    </source>
</evidence>